<sequence length="466" mass="51769">MYQIFCFLAHDVDDHDVTGVARTRRTRQTNMTLSTDILYNLCLQMIRENVFLLTALSLYTKEERCVSRVVRVACYCLLVAGGELQRRGREVADVTPPILGRDDGRGEGPAVWGGRRDYNNSNTTSRPGSRCSFRLFGIRTLPRGFLLPDTEFGRGVWVPAVLWCPGSVTGVRGGWRRSRSGRAAGERAVQARRRGRAQRCTPGRLWGPALFAQLSGSRSLGQSRVTLALAATTRRNPAVSQCLSARWISFAMMTLELLRSTCPLLVSCARVSLPICCAVSREISSGEPPPALASGEDIIAWPCIGAPRELSEDRLWRPRCAKLVAEVKVSLALPPPRYLLDLPHHKYYSLLAPTTVCEGDISPRTRVTKQADDSVRSSTTNIIYSFPSYSCRRRRRVYLSKRLVCRALVFGIVIISNISNEDAATLVPKRLSLTLLAPDDDGSQRNSVEIRSHDNIELALGRPDRL</sequence>
<keyword evidence="3" id="KW-1185">Reference proteome</keyword>
<reference evidence="2 3" key="1">
    <citation type="submission" date="2019-05" db="EMBL/GenBank/DDBJ databases">
        <title>Another draft genome of Portunus trituberculatus and its Hox gene families provides insights of decapod evolution.</title>
        <authorList>
            <person name="Jeong J.-H."/>
            <person name="Song I."/>
            <person name="Kim S."/>
            <person name="Choi T."/>
            <person name="Kim D."/>
            <person name="Ryu S."/>
            <person name="Kim W."/>
        </authorList>
    </citation>
    <scope>NUCLEOTIDE SEQUENCE [LARGE SCALE GENOMIC DNA]</scope>
    <source>
        <tissue evidence="2">Muscle</tissue>
    </source>
</reference>
<feature type="region of interest" description="Disordered" evidence="1">
    <location>
        <begin position="95"/>
        <end position="127"/>
    </location>
</feature>
<protein>
    <submittedName>
        <fullName evidence="2">Uncharacterized protein</fullName>
    </submittedName>
</protein>
<accession>A0A5B7E509</accession>
<comment type="caution">
    <text evidence="2">The sequence shown here is derived from an EMBL/GenBank/DDBJ whole genome shotgun (WGS) entry which is preliminary data.</text>
</comment>
<name>A0A5B7E509_PORTR</name>
<gene>
    <name evidence="2" type="ORF">E2C01_022288</name>
</gene>
<dbReference type="EMBL" id="VSRR010002011">
    <property type="protein sequence ID" value="MPC29071.1"/>
    <property type="molecule type" value="Genomic_DNA"/>
</dbReference>
<organism evidence="2 3">
    <name type="scientific">Portunus trituberculatus</name>
    <name type="common">Swimming crab</name>
    <name type="synonym">Neptunus trituberculatus</name>
    <dbReference type="NCBI Taxonomy" id="210409"/>
    <lineage>
        <taxon>Eukaryota</taxon>
        <taxon>Metazoa</taxon>
        <taxon>Ecdysozoa</taxon>
        <taxon>Arthropoda</taxon>
        <taxon>Crustacea</taxon>
        <taxon>Multicrustacea</taxon>
        <taxon>Malacostraca</taxon>
        <taxon>Eumalacostraca</taxon>
        <taxon>Eucarida</taxon>
        <taxon>Decapoda</taxon>
        <taxon>Pleocyemata</taxon>
        <taxon>Brachyura</taxon>
        <taxon>Eubrachyura</taxon>
        <taxon>Portunoidea</taxon>
        <taxon>Portunidae</taxon>
        <taxon>Portuninae</taxon>
        <taxon>Portunus</taxon>
    </lineage>
</organism>
<dbReference type="Proteomes" id="UP000324222">
    <property type="component" value="Unassembled WGS sequence"/>
</dbReference>
<dbReference type="AlphaFoldDB" id="A0A5B7E509"/>
<evidence type="ECO:0000313" key="2">
    <source>
        <dbReference type="EMBL" id="MPC29071.1"/>
    </source>
</evidence>
<evidence type="ECO:0000256" key="1">
    <source>
        <dbReference type="SAM" id="MobiDB-lite"/>
    </source>
</evidence>
<evidence type="ECO:0000313" key="3">
    <source>
        <dbReference type="Proteomes" id="UP000324222"/>
    </source>
</evidence>
<proteinExistence type="predicted"/>